<gene>
    <name evidence="16" type="ORF">GCM10010982_33310</name>
</gene>
<evidence type="ECO:0000313" key="16">
    <source>
        <dbReference type="EMBL" id="GGO73239.1"/>
    </source>
</evidence>
<feature type="site" description="Electron transfer via tryptophanyl radical" evidence="13">
    <location>
        <position position="364"/>
    </location>
</feature>
<proteinExistence type="inferred from homology"/>
<comment type="catalytic activity">
    <reaction evidence="9">
        <text>cyclobutadipyrimidine (in DNA) = 2 pyrimidine residues (in DNA).</text>
        <dbReference type="EC" id="4.1.99.3"/>
    </reaction>
</comment>
<evidence type="ECO:0000256" key="6">
    <source>
        <dbReference type="ARBA" id="ARBA00022827"/>
    </source>
</evidence>
<dbReference type="PROSITE" id="PS00691">
    <property type="entry name" value="DNA_PHOTOLYASES_1_2"/>
    <property type="match status" value="1"/>
</dbReference>
<dbReference type="Gene3D" id="1.25.40.80">
    <property type="match status" value="1"/>
</dbReference>
<comment type="caution">
    <text evidence="16">The sequence shown here is derived from an EMBL/GenBank/DDBJ whole genome shotgun (WGS) entry which is preliminary data.</text>
</comment>
<comment type="function">
    <text evidence="10">Involved in repair of UV radiation-induced DNA damage. Catalyzes the light-dependent monomerization (300-600 nm) of cyclobutyl pyrimidine dimers (in cis-syn configuration), which are formed between adjacent bases on the same DNA strand upon exposure to ultraviolet radiation.</text>
</comment>
<dbReference type="InterPro" id="IPR014729">
    <property type="entry name" value="Rossmann-like_a/b/a_fold"/>
</dbReference>
<dbReference type="GO" id="GO:0003677">
    <property type="term" value="F:DNA binding"/>
    <property type="evidence" value="ECO:0007669"/>
    <property type="project" value="TreeGrafter"/>
</dbReference>
<dbReference type="Gene3D" id="1.10.579.10">
    <property type="entry name" value="DNA Cyclobutane Dipyrimidine Photolyase, subunit A, domain 3"/>
    <property type="match status" value="1"/>
</dbReference>
<evidence type="ECO:0000256" key="8">
    <source>
        <dbReference type="ARBA" id="ARBA00031671"/>
    </source>
</evidence>
<evidence type="ECO:0000256" key="11">
    <source>
        <dbReference type="ARBA" id="ARBA00083107"/>
    </source>
</evidence>
<reference evidence="16" key="2">
    <citation type="submission" date="2020-09" db="EMBL/GenBank/DDBJ databases">
        <authorList>
            <person name="Sun Q."/>
            <person name="Zhou Y."/>
        </authorList>
    </citation>
    <scope>NUCLEOTIDE SEQUENCE</scope>
    <source>
        <strain evidence="16">CGMCC 1.7086</strain>
    </source>
</reference>
<evidence type="ECO:0000256" key="10">
    <source>
        <dbReference type="ARBA" id="ARBA00059220"/>
    </source>
</evidence>
<dbReference type="GO" id="GO:0003904">
    <property type="term" value="F:deoxyribodipyrimidine photo-lyase activity"/>
    <property type="evidence" value="ECO:0007669"/>
    <property type="project" value="UniProtKB-EC"/>
</dbReference>
<feature type="site" description="Electron transfer via tryptophanyl radical" evidence="13">
    <location>
        <position position="311"/>
    </location>
</feature>
<feature type="domain" description="Photolyase/cryptochrome alpha/beta" evidence="15">
    <location>
        <begin position="1"/>
        <end position="134"/>
    </location>
</feature>
<dbReference type="GO" id="GO:0009416">
    <property type="term" value="P:response to light stimulus"/>
    <property type="evidence" value="ECO:0007669"/>
    <property type="project" value="TreeGrafter"/>
</dbReference>
<dbReference type="SUPFAM" id="SSF52425">
    <property type="entry name" value="Cryptochrome/photolyase, N-terminal domain"/>
    <property type="match status" value="1"/>
</dbReference>
<feature type="binding site" evidence="12">
    <location>
        <begin position="377"/>
        <end position="379"/>
    </location>
    <ligand>
        <name>FAD</name>
        <dbReference type="ChEBI" id="CHEBI:57692"/>
    </ligand>
</feature>
<dbReference type="InterPro" id="IPR036134">
    <property type="entry name" value="Crypto/Photolyase_FAD-like_sf"/>
</dbReference>
<dbReference type="Pfam" id="PF03441">
    <property type="entry name" value="FAD_binding_7"/>
    <property type="match status" value="1"/>
</dbReference>
<keyword evidence="6 12" id="KW-0274">FAD</keyword>
<keyword evidence="7 14" id="KW-0157">Chromophore</keyword>
<protein>
    <recommendedName>
        <fullName evidence="4">Deoxyribodipyrimidine photo-lyase</fullName>
        <ecNumber evidence="3">4.1.99.3</ecNumber>
    </recommendedName>
    <alternativeName>
        <fullName evidence="8">DNA photolyase</fullName>
    </alternativeName>
    <alternativeName>
        <fullName evidence="11">Photoreactivating enzyme</fullName>
    </alternativeName>
</protein>
<keyword evidence="5 12" id="KW-0285">Flavoprotein</keyword>
<dbReference type="InterPro" id="IPR018394">
    <property type="entry name" value="DNA_photolyase_1_CS_C"/>
</dbReference>
<feature type="binding site" evidence="12">
    <location>
        <position position="276"/>
    </location>
    <ligand>
        <name>FAD</name>
        <dbReference type="ChEBI" id="CHEBI:57692"/>
    </ligand>
</feature>
<dbReference type="PROSITE" id="PS00394">
    <property type="entry name" value="DNA_PHOTOLYASES_1_1"/>
    <property type="match status" value="1"/>
</dbReference>
<dbReference type="PROSITE" id="PS51645">
    <property type="entry name" value="PHR_CRY_ALPHA_BETA"/>
    <property type="match status" value="1"/>
</dbReference>
<dbReference type="InterPro" id="IPR036155">
    <property type="entry name" value="Crypto/Photolyase_N_sf"/>
</dbReference>
<evidence type="ECO:0000259" key="15">
    <source>
        <dbReference type="PROSITE" id="PS51645"/>
    </source>
</evidence>
<keyword evidence="17" id="KW-1185">Reference proteome</keyword>
<dbReference type="EC" id="4.1.99.3" evidence="3"/>
<dbReference type="Gene3D" id="3.40.50.620">
    <property type="entry name" value="HUPs"/>
    <property type="match status" value="1"/>
</dbReference>
<evidence type="ECO:0000256" key="14">
    <source>
        <dbReference type="RuleBase" id="RU004182"/>
    </source>
</evidence>
<dbReference type="InterPro" id="IPR006050">
    <property type="entry name" value="DNA_photolyase_N"/>
</dbReference>
<evidence type="ECO:0000256" key="12">
    <source>
        <dbReference type="PIRSR" id="PIRSR602081-1"/>
    </source>
</evidence>
<dbReference type="PANTHER" id="PTHR11455:SF9">
    <property type="entry name" value="CRYPTOCHROME CIRCADIAN CLOCK 5 ISOFORM X1"/>
    <property type="match status" value="1"/>
</dbReference>
<dbReference type="NCBIfam" id="NF007955">
    <property type="entry name" value="PRK10674.1"/>
    <property type="match status" value="1"/>
</dbReference>
<dbReference type="PRINTS" id="PR00147">
    <property type="entry name" value="DNAPHOTLYASE"/>
</dbReference>
<evidence type="ECO:0000313" key="17">
    <source>
        <dbReference type="Proteomes" id="UP000606935"/>
    </source>
</evidence>
<dbReference type="RefSeq" id="WP_188697795.1">
    <property type="nucleotide sequence ID" value="NZ_BMLS01000006.1"/>
</dbReference>
<dbReference type="PANTHER" id="PTHR11455">
    <property type="entry name" value="CRYPTOCHROME"/>
    <property type="match status" value="1"/>
</dbReference>
<evidence type="ECO:0000256" key="2">
    <source>
        <dbReference type="ARBA" id="ARBA00005862"/>
    </source>
</evidence>
<dbReference type="InterPro" id="IPR002081">
    <property type="entry name" value="Cryptochrome/DNA_photolyase_1"/>
</dbReference>
<evidence type="ECO:0000256" key="13">
    <source>
        <dbReference type="PIRSR" id="PIRSR602081-2"/>
    </source>
</evidence>
<dbReference type="GO" id="GO:0000719">
    <property type="term" value="P:photoreactive repair"/>
    <property type="evidence" value="ECO:0007669"/>
    <property type="project" value="UniProtKB-ARBA"/>
</dbReference>
<dbReference type="Pfam" id="PF00875">
    <property type="entry name" value="DNA_photolyase"/>
    <property type="match status" value="1"/>
</dbReference>
<dbReference type="InterPro" id="IPR005101">
    <property type="entry name" value="Cryptochr/Photolyase_FAD-bd"/>
</dbReference>
<evidence type="ECO:0000256" key="7">
    <source>
        <dbReference type="ARBA" id="ARBA00022991"/>
    </source>
</evidence>
<dbReference type="Proteomes" id="UP000606935">
    <property type="component" value="Unassembled WGS sequence"/>
</dbReference>
<evidence type="ECO:0000256" key="5">
    <source>
        <dbReference type="ARBA" id="ARBA00022630"/>
    </source>
</evidence>
<comment type="cofactor">
    <cofactor evidence="1">
        <name>(6R)-5,10-methylene-5,6,7,8-tetrahydrofolate</name>
        <dbReference type="ChEBI" id="CHEBI:15636"/>
    </cofactor>
</comment>
<feature type="binding site" evidence="12">
    <location>
        <position position="225"/>
    </location>
    <ligand>
        <name>FAD</name>
        <dbReference type="ChEBI" id="CHEBI:57692"/>
    </ligand>
</feature>
<dbReference type="GO" id="GO:0071949">
    <property type="term" value="F:FAD binding"/>
    <property type="evidence" value="ECO:0007669"/>
    <property type="project" value="TreeGrafter"/>
</dbReference>
<evidence type="ECO:0000256" key="3">
    <source>
        <dbReference type="ARBA" id="ARBA00013149"/>
    </source>
</evidence>
<dbReference type="FunFam" id="1.10.579.10:FF:000003">
    <property type="entry name" value="Deoxyribodipyrimidine photo-lyase"/>
    <property type="match status" value="1"/>
</dbReference>
<sequence length="478" mass="55543">MTALVWLRSDLRTVWHSPLTYATENHEHVSAVYFVTPGQWQHYGLAPIKLDLLMRRLLALREELAERGLSLNLIEVEDFNAIPGALKQLCSQHSITHLYFNAEYELDERKRDHEVKELLGAQNVKVGFFHDTCMVRPDRLFNKQGAPYKVFTPYFHQWLDQLKASLPIPKAWHAPADSLCLTNSLDKDHETLRRWLDKSSGGWPCREQDIVSQIQSFLSQHVDQYAELRDFPAQQGTSGVSPYLSIGAVSPAQLTYQMLVQHGPELLEGQGGAFVWLRELAWRDFYRYVMFHFPHVCRYRCFNQKYDHFHWHNDKQLFDAWCNGQTGYPIVDAAMRCLNATGWMHNRLRMIVASFLCKHLLLPWRWGEDYFMQKLIDGDFASNNGGWQWSASVGTDAAPYFRIFNPAAQGQRYDPEGEFLLQWVPELKAVPRKYLHEPQKWPGARALDYPLPVVEHKQAVAATKERFSQFLESQSMAE</sequence>
<name>A0A917Z3A8_9ALTE</name>
<evidence type="ECO:0000256" key="4">
    <source>
        <dbReference type="ARBA" id="ARBA00014046"/>
    </source>
</evidence>
<feature type="binding site" evidence="12">
    <location>
        <begin position="279"/>
        <end position="286"/>
    </location>
    <ligand>
        <name>FAD</name>
        <dbReference type="ChEBI" id="CHEBI:57692"/>
    </ligand>
</feature>
<comment type="similarity">
    <text evidence="2">Belongs to the DNA photolyase class-1 family.</text>
</comment>
<comment type="similarity">
    <text evidence="14">Belongs to the DNA photolyase family.</text>
</comment>
<accession>A0A917Z3A8</accession>
<evidence type="ECO:0000256" key="1">
    <source>
        <dbReference type="ARBA" id="ARBA00001932"/>
    </source>
</evidence>
<evidence type="ECO:0000256" key="9">
    <source>
        <dbReference type="ARBA" id="ARBA00033999"/>
    </source>
</evidence>
<feature type="site" description="Electron transfer via tryptophanyl radical" evidence="13">
    <location>
        <position position="387"/>
    </location>
</feature>
<dbReference type="SUPFAM" id="SSF48173">
    <property type="entry name" value="Cryptochrome/photolyase FAD-binding domain"/>
    <property type="match status" value="1"/>
</dbReference>
<dbReference type="EMBL" id="BMLS01000006">
    <property type="protein sequence ID" value="GGO73239.1"/>
    <property type="molecule type" value="Genomic_DNA"/>
</dbReference>
<organism evidence="16 17">
    <name type="scientific">Bowmanella pacifica</name>
    <dbReference type="NCBI Taxonomy" id="502051"/>
    <lineage>
        <taxon>Bacteria</taxon>
        <taxon>Pseudomonadati</taxon>
        <taxon>Pseudomonadota</taxon>
        <taxon>Gammaproteobacteria</taxon>
        <taxon>Alteromonadales</taxon>
        <taxon>Alteromonadaceae</taxon>
        <taxon>Bowmanella</taxon>
    </lineage>
</organism>
<feature type="binding site" evidence="12">
    <location>
        <begin position="237"/>
        <end position="241"/>
    </location>
    <ligand>
        <name>FAD</name>
        <dbReference type="ChEBI" id="CHEBI:57692"/>
    </ligand>
</feature>
<dbReference type="AlphaFoldDB" id="A0A917Z3A8"/>
<reference evidence="16" key="1">
    <citation type="journal article" date="2014" name="Int. J. Syst. Evol. Microbiol.">
        <title>Complete genome sequence of Corynebacterium casei LMG S-19264T (=DSM 44701T), isolated from a smear-ripened cheese.</title>
        <authorList>
            <consortium name="US DOE Joint Genome Institute (JGI-PGF)"/>
            <person name="Walter F."/>
            <person name="Albersmeier A."/>
            <person name="Kalinowski J."/>
            <person name="Ruckert C."/>
        </authorList>
    </citation>
    <scope>NUCLEOTIDE SEQUENCE</scope>
    <source>
        <strain evidence="16">CGMCC 1.7086</strain>
    </source>
</reference>
<comment type="cofactor">
    <cofactor evidence="12">
        <name>FAD</name>
        <dbReference type="ChEBI" id="CHEBI:57692"/>
    </cofactor>
    <text evidence="12">Binds 1 FAD per subunit.</text>
</comment>